<protein>
    <submittedName>
        <fullName evidence="2">DUF3309 family protein</fullName>
    </submittedName>
</protein>
<dbReference type="AlphaFoldDB" id="A0A934MKD7"/>
<keyword evidence="1" id="KW-0812">Transmembrane</keyword>
<organism evidence="2 3">
    <name type="scientific">Devosia sediminis</name>
    <dbReference type="NCBI Taxonomy" id="2798801"/>
    <lineage>
        <taxon>Bacteria</taxon>
        <taxon>Pseudomonadati</taxon>
        <taxon>Pseudomonadota</taxon>
        <taxon>Alphaproteobacteria</taxon>
        <taxon>Hyphomicrobiales</taxon>
        <taxon>Devosiaceae</taxon>
        <taxon>Devosia</taxon>
    </lineage>
</organism>
<comment type="caution">
    <text evidence="2">The sequence shown here is derived from an EMBL/GenBank/DDBJ whole genome shotgun (WGS) entry which is preliminary data.</text>
</comment>
<reference evidence="2" key="1">
    <citation type="submission" date="2020-12" db="EMBL/GenBank/DDBJ databases">
        <title>Devosia sp. MSA67 isolated from Mo River.</title>
        <authorList>
            <person name="Ma F."/>
            <person name="Zi Z."/>
        </authorList>
    </citation>
    <scope>NUCLEOTIDE SEQUENCE</scope>
    <source>
        <strain evidence="2">MSA67</strain>
    </source>
</reference>
<keyword evidence="1" id="KW-1133">Transmembrane helix</keyword>
<keyword evidence="3" id="KW-1185">Reference proteome</keyword>
<accession>A0A934MKD7</accession>
<gene>
    <name evidence="2" type="ORF">JEQ47_04725</name>
</gene>
<dbReference type="InterPro" id="IPR021738">
    <property type="entry name" value="DUF3309"/>
</dbReference>
<sequence length="52" mass="5419">MGVGTAFVLILVLLLVDVLPIWRHSRGMSYVPAGVVSASLLGVVSLIVTGQL</sequence>
<evidence type="ECO:0000313" key="3">
    <source>
        <dbReference type="Proteomes" id="UP000602124"/>
    </source>
</evidence>
<name>A0A934MKD7_9HYPH</name>
<evidence type="ECO:0000313" key="2">
    <source>
        <dbReference type="EMBL" id="MBJ3784020.1"/>
    </source>
</evidence>
<dbReference type="Proteomes" id="UP000602124">
    <property type="component" value="Unassembled WGS sequence"/>
</dbReference>
<dbReference type="EMBL" id="JAEKMH010000001">
    <property type="protein sequence ID" value="MBJ3784020.1"/>
    <property type="molecule type" value="Genomic_DNA"/>
</dbReference>
<proteinExistence type="predicted"/>
<evidence type="ECO:0000256" key="1">
    <source>
        <dbReference type="SAM" id="Phobius"/>
    </source>
</evidence>
<feature type="transmembrane region" description="Helical" evidence="1">
    <location>
        <begin position="28"/>
        <end position="48"/>
    </location>
</feature>
<dbReference type="Pfam" id="PF11752">
    <property type="entry name" value="DUF3309"/>
    <property type="match status" value="1"/>
</dbReference>
<keyword evidence="1" id="KW-0472">Membrane</keyword>
<dbReference type="RefSeq" id="WP_198875225.1">
    <property type="nucleotide sequence ID" value="NZ_JAEKMH010000001.1"/>
</dbReference>